<dbReference type="PANTHER" id="PTHR31580">
    <property type="entry name" value="FILAMENT-LIKE PLANT PROTEIN 4"/>
    <property type="match status" value="1"/>
</dbReference>
<dbReference type="Pfam" id="PF05911">
    <property type="entry name" value="FPP"/>
    <property type="match status" value="1"/>
</dbReference>
<dbReference type="OrthoDB" id="1926355at2759"/>
<feature type="coiled-coil region" evidence="3">
    <location>
        <begin position="146"/>
        <end position="180"/>
    </location>
</feature>
<feature type="region of interest" description="Disordered" evidence="4">
    <location>
        <begin position="336"/>
        <end position="374"/>
    </location>
</feature>
<dbReference type="EMBL" id="CM035432">
    <property type="protein sequence ID" value="KAH7294568.1"/>
    <property type="molecule type" value="Genomic_DNA"/>
</dbReference>
<gene>
    <name evidence="5" type="ORF">KP509_27G007900</name>
</gene>
<dbReference type="AlphaFoldDB" id="A0A8T2RG35"/>
<evidence type="ECO:0000313" key="6">
    <source>
        <dbReference type="Proteomes" id="UP000825935"/>
    </source>
</evidence>
<evidence type="ECO:0000256" key="3">
    <source>
        <dbReference type="SAM" id="Coils"/>
    </source>
</evidence>
<evidence type="ECO:0000256" key="4">
    <source>
        <dbReference type="SAM" id="MobiDB-lite"/>
    </source>
</evidence>
<keyword evidence="2 3" id="KW-0175">Coiled coil</keyword>
<evidence type="ECO:0000256" key="2">
    <source>
        <dbReference type="ARBA" id="ARBA00023054"/>
    </source>
</evidence>
<name>A0A8T2RG35_CERRI</name>
<keyword evidence="6" id="KW-1185">Reference proteome</keyword>
<comment type="caution">
    <text evidence="5">The sequence shown here is derived from an EMBL/GenBank/DDBJ whole genome shotgun (WGS) entry which is preliminary data.</text>
</comment>
<feature type="compositionally biased region" description="Polar residues" evidence="4">
    <location>
        <begin position="257"/>
        <end position="275"/>
    </location>
</feature>
<reference evidence="5 6" key="1">
    <citation type="submission" date="2021-08" db="EMBL/GenBank/DDBJ databases">
        <title>WGS assembly of Ceratopteris richardii.</title>
        <authorList>
            <person name="Marchant D.B."/>
            <person name="Chen G."/>
            <person name="Jenkins J."/>
            <person name="Shu S."/>
            <person name="Leebens-Mack J."/>
            <person name="Grimwood J."/>
            <person name="Schmutz J."/>
            <person name="Soltis P."/>
            <person name="Soltis D."/>
            <person name="Chen Z.-H."/>
        </authorList>
    </citation>
    <scope>NUCLEOTIDE SEQUENCE [LARGE SCALE GENOMIC DNA]</scope>
    <source>
        <strain evidence="5">Whitten #5841</strain>
        <tissue evidence="5">Leaf</tissue>
    </source>
</reference>
<evidence type="ECO:0000256" key="1">
    <source>
        <dbReference type="ARBA" id="ARBA00005921"/>
    </source>
</evidence>
<sequence>MKVLNDKLSAALMDAASKEQLARQHVLLAEEAVSGWETMEAEATMMKQQLEAAIQQKLAAEDRVSHLDDALKECMWQLRSVREDQEDNIHKAVMKKAQEWDKLRFELEEKMADLEHKFLEKDAENRVLSKSLSERSRTISQMSDALTKAQAEASMLQVRLESSEKEKAALKYELSVAHKEVEIRNEEKALSKRAADVACKQHLEDVKKMAKLDAECQRLRNLVRKKLPGPGAVALMKLEIEGSGTEKTDARRKCVKSNVSSKDSVWQSMQGPQSEDQNEGKQKGSLSDQYNSLEEEIKILREILTQRNSELQSARLMCARTASKLSAVEEQLEALNSSQGKQRMPAFSLDTQVERSLSDSGEPSVTSVSETGNDDEVNCAESWATALIAELDQFKKGKLMPMSSSIGLEPKLGTGCLSEVEQLLSSNSSEENYSMRNNAVETCLSSSPPIKSDSKQHIFWHQKEDPLAEDRTKKNENVDQNENENEDRRMRNNAVETCLSSSPPIKSDSKQHIFWHQKEDPLAEDRTKKNENVDQNLTKESEVQNTCKLCREFQIKLDTVEGELVKKAADQRSLEKLKQKLMFMFEEGYLSNEIFDQIREDIGFGGDSHRNSSLDSSLSVLQNVDHLCMQDVTCPFLIVDSSFHRPVSELAAAIGKLVPLMKDFARDSNNENQSSARARELATDTNTVNLGTQIFDKTQRMIDALNDKSEKLMMMSDRFIKSEIDISKIMMAVSEITSDFCRIRLSEFNVSRPSGRKAPSYRTSTTASGDLDYFAVGSPISDTSKSEFSDAAARIVPTDESTQFTRKDCLLSEIIIPQEFGKSETERVTLDTQVRTEYRRFYEVLEELEHLKLVKQELETSADKERKEIDELKTEICELQQMIEGLKVENKEIQELRREICEAEQRLAGIQAQLTSVEFSKQLGEKQINDLALAKEELESRLAAYERESGNLRDELDALRKELLGKEQKNLELVAESKEMEARVKELLLNEERNLELEKECKELQEKLEQSKCQRCSISSKKEDELCRVRSLGIFIVEVSTVLLISTLCSTGARDCCCFTETC</sequence>
<proteinExistence type="inferred from homology"/>
<dbReference type="PANTHER" id="PTHR31580:SF4">
    <property type="entry name" value="FILAMENT-LIKE PLANT PROTEIN 6"/>
    <property type="match status" value="1"/>
</dbReference>
<organism evidence="5 6">
    <name type="scientific">Ceratopteris richardii</name>
    <name type="common">Triangle waterfern</name>
    <dbReference type="NCBI Taxonomy" id="49495"/>
    <lineage>
        <taxon>Eukaryota</taxon>
        <taxon>Viridiplantae</taxon>
        <taxon>Streptophyta</taxon>
        <taxon>Embryophyta</taxon>
        <taxon>Tracheophyta</taxon>
        <taxon>Polypodiopsida</taxon>
        <taxon>Polypodiidae</taxon>
        <taxon>Polypodiales</taxon>
        <taxon>Pteridineae</taxon>
        <taxon>Pteridaceae</taxon>
        <taxon>Parkerioideae</taxon>
        <taxon>Ceratopteris</taxon>
    </lineage>
</organism>
<feature type="region of interest" description="Disordered" evidence="4">
    <location>
        <begin position="246"/>
        <end position="288"/>
    </location>
</feature>
<feature type="coiled-coil region" evidence="3">
    <location>
        <begin position="848"/>
        <end position="1014"/>
    </location>
</feature>
<protein>
    <submittedName>
        <fullName evidence="5">Uncharacterized protein</fullName>
    </submittedName>
</protein>
<dbReference type="Proteomes" id="UP000825935">
    <property type="component" value="Chromosome 27"/>
</dbReference>
<feature type="region of interest" description="Disordered" evidence="4">
    <location>
        <begin position="463"/>
        <end position="488"/>
    </location>
</feature>
<feature type="compositionally biased region" description="Polar residues" evidence="4">
    <location>
        <begin position="358"/>
        <end position="371"/>
    </location>
</feature>
<comment type="similarity">
    <text evidence="1">Belongs to the FPP family.</text>
</comment>
<accession>A0A8T2RG35</accession>
<dbReference type="InterPro" id="IPR008587">
    <property type="entry name" value="FPP_plant"/>
</dbReference>
<feature type="compositionally biased region" description="Basic and acidic residues" evidence="4">
    <location>
        <begin position="463"/>
        <end position="477"/>
    </location>
</feature>
<evidence type="ECO:0000313" key="5">
    <source>
        <dbReference type="EMBL" id="KAH7294568.1"/>
    </source>
</evidence>